<feature type="binding site" evidence="14">
    <location>
        <position position="267"/>
    </location>
    <ligand>
        <name>Zn(2+)</name>
        <dbReference type="ChEBI" id="CHEBI:29105"/>
        <label>2</label>
    </ligand>
</feature>
<dbReference type="EMBL" id="KV453851">
    <property type="protein sequence ID" value="ODV85947.1"/>
    <property type="molecule type" value="Genomic_DNA"/>
</dbReference>
<dbReference type="SUPFAM" id="SSF57903">
    <property type="entry name" value="FYVE/PHD zinc finger"/>
    <property type="match status" value="1"/>
</dbReference>
<feature type="binding site" evidence="14">
    <location>
        <position position="242"/>
    </location>
    <ligand>
        <name>Zn(2+)</name>
        <dbReference type="ChEBI" id="CHEBI:29105"/>
        <label>2</label>
    </ligand>
</feature>
<feature type="site" description="Histone H3K4me3 binding" evidence="13">
    <location>
        <position position="246"/>
    </location>
</feature>
<name>A0A1E4T2H4_9ASCO</name>
<evidence type="ECO:0000256" key="6">
    <source>
        <dbReference type="ARBA" id="ARBA00022833"/>
    </source>
</evidence>
<keyword evidence="10" id="KW-0469">Meiosis</keyword>
<evidence type="ECO:0000256" key="14">
    <source>
        <dbReference type="PIRSR" id="PIRSR628651-51"/>
    </source>
</evidence>
<keyword evidence="4" id="KW-0227">DNA damage</keyword>
<feature type="binding site" evidence="14">
    <location>
        <position position="237"/>
    </location>
    <ligand>
        <name>Zn(2+)</name>
        <dbReference type="ChEBI" id="CHEBI:29105"/>
        <label>2</label>
    </ligand>
</feature>
<dbReference type="Pfam" id="PF12998">
    <property type="entry name" value="ING"/>
    <property type="match status" value="1"/>
</dbReference>
<feature type="binding site" evidence="14">
    <location>
        <position position="264"/>
    </location>
    <ligand>
        <name>Zn(2+)</name>
        <dbReference type="ChEBI" id="CHEBI:29105"/>
        <label>2</label>
    </ligand>
</feature>
<keyword evidence="6 14" id="KW-0862">Zinc</keyword>
<dbReference type="Proteomes" id="UP000094801">
    <property type="component" value="Unassembled WGS sequence"/>
</dbReference>
<comment type="subunit">
    <text evidence="16">Component of an histone acetyltransferase complex. Interacts with H3K4me3 and to a lesser extent with H3K4me2.</text>
</comment>
<dbReference type="Gene3D" id="6.10.140.1740">
    <property type="match status" value="1"/>
</dbReference>
<evidence type="ECO:0000256" key="4">
    <source>
        <dbReference type="ARBA" id="ARBA00022763"/>
    </source>
</evidence>
<dbReference type="GO" id="GO:0008270">
    <property type="term" value="F:zinc ion binding"/>
    <property type="evidence" value="ECO:0007669"/>
    <property type="project" value="UniProtKB-KW"/>
</dbReference>
<dbReference type="InterPro" id="IPR024610">
    <property type="entry name" value="ING_N_histone-binding"/>
</dbReference>
<dbReference type="GO" id="GO:0006281">
    <property type="term" value="P:DNA repair"/>
    <property type="evidence" value="ECO:0007669"/>
    <property type="project" value="UniProtKB-KW"/>
</dbReference>
<feature type="binding site" evidence="14">
    <location>
        <position position="248"/>
    </location>
    <ligand>
        <name>Zn(2+)</name>
        <dbReference type="ChEBI" id="CHEBI:29105"/>
        <label>1</label>
    </ligand>
</feature>
<dbReference type="PROSITE" id="PS01359">
    <property type="entry name" value="ZF_PHD_1"/>
    <property type="match status" value="1"/>
</dbReference>
<gene>
    <name evidence="18" type="ORF">CANARDRAFT_190422</name>
</gene>
<dbReference type="InterPro" id="IPR028651">
    <property type="entry name" value="ING_fam"/>
</dbReference>
<feature type="binding site" evidence="14">
    <location>
        <position position="251"/>
    </location>
    <ligand>
        <name>Zn(2+)</name>
        <dbReference type="ChEBI" id="CHEBI:29105"/>
        <label>1</label>
    </ligand>
</feature>
<dbReference type="GO" id="GO:0006325">
    <property type="term" value="P:chromatin organization"/>
    <property type="evidence" value="ECO:0007669"/>
    <property type="project" value="UniProtKB-KW"/>
</dbReference>
<keyword evidence="3 14" id="KW-0479">Metal-binding</keyword>
<dbReference type="STRING" id="983967.A0A1E4T2H4"/>
<evidence type="ECO:0000256" key="2">
    <source>
        <dbReference type="ARBA" id="ARBA00010210"/>
    </source>
</evidence>
<feature type="binding site" evidence="14">
    <location>
        <position position="226"/>
    </location>
    <ligand>
        <name>Zn(2+)</name>
        <dbReference type="ChEBI" id="CHEBI:29105"/>
        <label>1</label>
    </ligand>
</feature>
<dbReference type="InterPro" id="IPR019787">
    <property type="entry name" value="Znf_PHD-finger"/>
</dbReference>
<evidence type="ECO:0000256" key="12">
    <source>
        <dbReference type="ARBA" id="ARBA00037044"/>
    </source>
</evidence>
<dbReference type="CDD" id="cd15505">
    <property type="entry name" value="PHD_ING"/>
    <property type="match status" value="1"/>
</dbReference>
<evidence type="ECO:0000256" key="10">
    <source>
        <dbReference type="ARBA" id="ARBA00023254"/>
    </source>
</evidence>
<keyword evidence="19" id="KW-1185">Reference proteome</keyword>
<evidence type="ECO:0000256" key="16">
    <source>
        <dbReference type="RuleBase" id="RU361213"/>
    </source>
</evidence>
<proteinExistence type="inferred from homology"/>
<keyword evidence="7 16" id="KW-0156">Chromatin regulator</keyword>
<keyword evidence="9 16" id="KW-0539">Nucleus</keyword>
<dbReference type="GO" id="GO:0051321">
    <property type="term" value="P:meiotic cell cycle"/>
    <property type="evidence" value="ECO:0007669"/>
    <property type="project" value="UniProtKB-KW"/>
</dbReference>
<keyword evidence="8" id="KW-0234">DNA repair</keyword>
<evidence type="ECO:0000313" key="18">
    <source>
        <dbReference type="EMBL" id="ODV85947.1"/>
    </source>
</evidence>
<evidence type="ECO:0000256" key="13">
    <source>
        <dbReference type="PIRSR" id="PIRSR628651-50"/>
    </source>
</evidence>
<feature type="non-terminal residue" evidence="18">
    <location>
        <position position="279"/>
    </location>
</feature>
<dbReference type="SMART" id="SM01408">
    <property type="entry name" value="ING"/>
    <property type="match status" value="1"/>
</dbReference>
<feature type="site" description="Histone H3K4me3 binding" evidence="13">
    <location>
        <position position="234"/>
    </location>
</feature>
<evidence type="ECO:0000256" key="7">
    <source>
        <dbReference type="ARBA" id="ARBA00022853"/>
    </source>
</evidence>
<dbReference type="GO" id="GO:0035267">
    <property type="term" value="C:NuA4 histone acetyltransferase complex"/>
    <property type="evidence" value="ECO:0007669"/>
    <property type="project" value="TreeGrafter"/>
</dbReference>
<dbReference type="GO" id="GO:0006355">
    <property type="term" value="P:regulation of DNA-templated transcription"/>
    <property type="evidence" value="ECO:0007669"/>
    <property type="project" value="TreeGrafter"/>
</dbReference>
<evidence type="ECO:0000313" key="19">
    <source>
        <dbReference type="Proteomes" id="UP000094801"/>
    </source>
</evidence>
<feature type="binding site" evidence="14">
    <location>
        <position position="224"/>
    </location>
    <ligand>
        <name>Zn(2+)</name>
        <dbReference type="ChEBI" id="CHEBI:29105"/>
        <label>1</label>
    </ligand>
</feature>
<dbReference type="PROSITE" id="PS50016">
    <property type="entry name" value="ZF_PHD_2"/>
    <property type="match status" value="1"/>
</dbReference>
<sequence>MDASTVLEQYTQDLSNLPAELAYLLEELRDKDLKSYDIKKKFQQRDSQLHKYIKQNGSLVKHPKEDQIYSKIREDFEKATKLQEEKCILANTSLFLISKHLTRLEKDIERLERDGVIPPIMNDDSDEDMDGESLPAAIESLSSQISNSSLDSAMIANKKSKQPKVRSRQGTPSITLITGMFMKSHRRKNNSGGSNLLEHGASGTVTIPKIPIGAAGNEEDELYCFCQQVSYGNMIACDNSDCKYEWFHYDCVGLKEPPQGIWYCPYCVKEMGELGTMKK</sequence>
<dbReference type="InterPro" id="IPR019786">
    <property type="entry name" value="Zinc_finger_PHD-type_CS"/>
</dbReference>
<dbReference type="SMART" id="SM00249">
    <property type="entry name" value="PHD"/>
    <property type="match status" value="1"/>
</dbReference>
<dbReference type="InterPro" id="IPR013083">
    <property type="entry name" value="Znf_RING/FYVE/PHD"/>
</dbReference>
<dbReference type="InterPro" id="IPR011011">
    <property type="entry name" value="Znf_FYVE_PHD"/>
</dbReference>
<feature type="domain" description="PHD-type" evidence="17">
    <location>
        <begin position="221"/>
        <end position="270"/>
    </location>
</feature>
<keyword evidence="11" id="KW-0131">Cell cycle</keyword>
<feature type="site" description="Histone H3K4me3 binding" evidence="13">
    <location>
        <position position="238"/>
    </location>
</feature>
<organism evidence="18 19">
    <name type="scientific">[Candida] arabinofermentans NRRL YB-2248</name>
    <dbReference type="NCBI Taxonomy" id="983967"/>
    <lineage>
        <taxon>Eukaryota</taxon>
        <taxon>Fungi</taxon>
        <taxon>Dikarya</taxon>
        <taxon>Ascomycota</taxon>
        <taxon>Saccharomycotina</taxon>
        <taxon>Pichiomycetes</taxon>
        <taxon>Pichiales</taxon>
        <taxon>Pichiaceae</taxon>
        <taxon>Ogataea</taxon>
        <taxon>Ogataea/Candida clade</taxon>
    </lineage>
</organism>
<reference evidence="19" key="1">
    <citation type="submission" date="2016-04" db="EMBL/GenBank/DDBJ databases">
        <title>Comparative genomics of biotechnologically important yeasts.</title>
        <authorList>
            <consortium name="DOE Joint Genome Institute"/>
            <person name="Riley R."/>
            <person name="Haridas S."/>
            <person name="Wolfe K.H."/>
            <person name="Lopes M.R."/>
            <person name="Hittinger C.T."/>
            <person name="Goker M."/>
            <person name="Salamov A."/>
            <person name="Wisecaver J."/>
            <person name="Long T.M."/>
            <person name="Aerts A.L."/>
            <person name="Barry K."/>
            <person name="Choi C."/>
            <person name="Clum A."/>
            <person name="Coughlan A.Y."/>
            <person name="Deshpande S."/>
            <person name="Douglass A.P."/>
            <person name="Hanson S.J."/>
            <person name="Klenk H.-P."/>
            <person name="Labutti K."/>
            <person name="Lapidus A."/>
            <person name="Lindquist E."/>
            <person name="Lipzen A."/>
            <person name="Meier-Kolthoff J.P."/>
            <person name="Ohm R.A."/>
            <person name="Otillar R.P."/>
            <person name="Pangilinan J."/>
            <person name="Peng Y."/>
            <person name="Rokas A."/>
            <person name="Rosa C.A."/>
            <person name="Scheuner C."/>
            <person name="Sibirny A.A."/>
            <person name="Slot J.C."/>
            <person name="Stielow J.B."/>
            <person name="Sun H."/>
            <person name="Kurtzman C.P."/>
            <person name="Blackwell M."/>
            <person name="Grigoriev I.V."/>
            <person name="Jeffries T.W."/>
        </authorList>
    </citation>
    <scope>NUCLEOTIDE SEQUENCE [LARGE SCALE GENOMIC DNA]</scope>
    <source>
        <strain evidence="19">NRRL YB-2248</strain>
    </source>
</reference>
<comment type="similarity">
    <text evidence="2 16">Belongs to the ING family.</text>
</comment>
<comment type="domain">
    <text evidence="16">The PHD-type zinc finger mediates the binding to H3K4me3.</text>
</comment>
<dbReference type="CDD" id="cd16858">
    <property type="entry name" value="ING_ING3_Yng2p"/>
    <property type="match status" value="1"/>
</dbReference>
<dbReference type="Gene3D" id="3.30.40.10">
    <property type="entry name" value="Zinc/RING finger domain, C3HC4 (zinc finger)"/>
    <property type="match status" value="1"/>
</dbReference>
<dbReference type="InterPro" id="IPR001965">
    <property type="entry name" value="Znf_PHD"/>
</dbReference>
<accession>A0A1E4T2H4</accession>
<comment type="function">
    <text evidence="16">Component of an histone acetyltransferase complex.</text>
</comment>
<dbReference type="AlphaFoldDB" id="A0A1E4T2H4"/>
<evidence type="ECO:0000256" key="9">
    <source>
        <dbReference type="ARBA" id="ARBA00023242"/>
    </source>
</evidence>
<evidence type="ECO:0000256" key="3">
    <source>
        <dbReference type="ARBA" id="ARBA00022723"/>
    </source>
</evidence>
<dbReference type="PANTHER" id="PTHR10333">
    <property type="entry name" value="INHIBITOR OF GROWTH PROTEIN"/>
    <property type="match status" value="1"/>
</dbReference>
<evidence type="ECO:0000256" key="5">
    <source>
        <dbReference type="ARBA" id="ARBA00022771"/>
    </source>
</evidence>
<comment type="function">
    <text evidence="12">Component of the NuA4 histone acetyltransferase complex which is involved in transcriptional activation of selected genes principally by acetylation of nucleosomal histone H4 and H2A. The NuA4 complex is also involved in DNA repair. Involved in cell cycle progression and meiosis.</text>
</comment>
<protein>
    <recommendedName>
        <fullName evidence="16">Chromatin modification-related protein</fullName>
    </recommendedName>
</protein>
<keyword evidence="5 15" id="KW-0863">Zinc-finger</keyword>
<evidence type="ECO:0000256" key="1">
    <source>
        <dbReference type="ARBA" id="ARBA00004123"/>
    </source>
</evidence>
<dbReference type="GO" id="GO:0005634">
    <property type="term" value="C:nucleus"/>
    <property type="evidence" value="ECO:0007669"/>
    <property type="project" value="UniProtKB-SubCell"/>
</dbReference>
<comment type="subcellular location">
    <subcellularLocation>
        <location evidence="1 16">Nucleus</location>
    </subcellularLocation>
</comment>
<evidence type="ECO:0000256" key="15">
    <source>
        <dbReference type="PROSITE-ProRule" id="PRU00146"/>
    </source>
</evidence>
<evidence type="ECO:0000256" key="11">
    <source>
        <dbReference type="ARBA" id="ARBA00023306"/>
    </source>
</evidence>
<evidence type="ECO:0000259" key="17">
    <source>
        <dbReference type="PROSITE" id="PS50016"/>
    </source>
</evidence>
<feature type="site" description="Histone H3K4me3 binding" evidence="13">
    <location>
        <position position="223"/>
    </location>
</feature>
<dbReference type="OrthoDB" id="5411773at2759"/>
<dbReference type="PANTHER" id="PTHR10333:SF100">
    <property type="entry name" value="CHROMATIN MODIFICATION-RELATED PROTEIN YNG2"/>
    <property type="match status" value="1"/>
</dbReference>
<evidence type="ECO:0000256" key="8">
    <source>
        <dbReference type="ARBA" id="ARBA00023204"/>
    </source>
</evidence>